<dbReference type="EMBL" id="JAUCMV010000004">
    <property type="protein sequence ID" value="KAK0404900.1"/>
    <property type="molecule type" value="Genomic_DNA"/>
</dbReference>
<reference evidence="1" key="1">
    <citation type="submission" date="2023-06" db="EMBL/GenBank/DDBJ databases">
        <title>Genomic analysis of the entomopathogenic nematode Steinernema hermaphroditum.</title>
        <authorList>
            <person name="Schwarz E.M."/>
            <person name="Heppert J.K."/>
            <person name="Baniya A."/>
            <person name="Schwartz H.T."/>
            <person name="Tan C.-H."/>
            <person name="Antoshechkin I."/>
            <person name="Sternberg P.W."/>
            <person name="Goodrich-Blair H."/>
            <person name="Dillman A.R."/>
        </authorList>
    </citation>
    <scope>NUCLEOTIDE SEQUENCE</scope>
    <source>
        <strain evidence="1">PS9179</strain>
        <tissue evidence="1">Whole animal</tissue>
    </source>
</reference>
<dbReference type="Gene3D" id="1.20.58.390">
    <property type="entry name" value="Neurotransmitter-gated ion-channel transmembrane domain"/>
    <property type="match status" value="1"/>
</dbReference>
<evidence type="ECO:0000313" key="1">
    <source>
        <dbReference type="EMBL" id="KAK0404900.1"/>
    </source>
</evidence>
<gene>
    <name evidence="1" type="ORF">QR680_017688</name>
</gene>
<name>A0AA39LPR7_9BILA</name>
<keyword evidence="2" id="KW-1185">Reference proteome</keyword>
<protein>
    <submittedName>
        <fullName evidence="1">Uncharacterized protein</fullName>
    </submittedName>
</protein>
<organism evidence="1 2">
    <name type="scientific">Steinernema hermaphroditum</name>
    <dbReference type="NCBI Taxonomy" id="289476"/>
    <lineage>
        <taxon>Eukaryota</taxon>
        <taxon>Metazoa</taxon>
        <taxon>Ecdysozoa</taxon>
        <taxon>Nematoda</taxon>
        <taxon>Chromadorea</taxon>
        <taxon>Rhabditida</taxon>
        <taxon>Tylenchina</taxon>
        <taxon>Panagrolaimomorpha</taxon>
        <taxon>Strongyloidoidea</taxon>
        <taxon>Steinernematidae</taxon>
        <taxon>Steinernema</taxon>
    </lineage>
</organism>
<dbReference type="AlphaFoldDB" id="A0AA39LPR7"/>
<dbReference type="InterPro" id="IPR038050">
    <property type="entry name" value="Neuro_actylchol_rec"/>
</dbReference>
<dbReference type="Proteomes" id="UP001175271">
    <property type="component" value="Unassembled WGS sequence"/>
</dbReference>
<accession>A0AA39LPR7</accession>
<comment type="caution">
    <text evidence="1">The sequence shown here is derived from an EMBL/GenBank/DDBJ whole genome shotgun (WGS) entry which is preliminary data.</text>
</comment>
<evidence type="ECO:0000313" key="2">
    <source>
        <dbReference type="Proteomes" id="UP001175271"/>
    </source>
</evidence>
<proteinExistence type="predicted"/>
<sequence>MPTEHHVSDGLAYCAELVLWKPASIYKSFCPISIEYFSLRHPVVQHATSSKKVSVPRKRDGSVVVLSGLEWDLMYLHSIRFSGNAKFYIDIIFDIALQRKTLFYAVNRVIPCMLIDKACASLMRMPPYSDLF</sequence>